<dbReference type="Proteomes" id="UP000177396">
    <property type="component" value="Unassembled WGS sequence"/>
</dbReference>
<gene>
    <name evidence="1" type="ORF">A2153_03690</name>
</gene>
<dbReference type="EMBL" id="MFJB01000055">
    <property type="protein sequence ID" value="OGF99635.1"/>
    <property type="molecule type" value="Genomic_DNA"/>
</dbReference>
<dbReference type="AlphaFoldDB" id="A0A1F5YHH2"/>
<reference evidence="1 2" key="1">
    <citation type="journal article" date="2016" name="Nat. Commun.">
        <title>Thousands of microbial genomes shed light on interconnected biogeochemical processes in an aquifer system.</title>
        <authorList>
            <person name="Anantharaman K."/>
            <person name="Brown C.T."/>
            <person name="Hug L.A."/>
            <person name="Sharon I."/>
            <person name="Castelle C.J."/>
            <person name="Probst A.J."/>
            <person name="Thomas B.C."/>
            <person name="Singh A."/>
            <person name="Wilkins M.J."/>
            <person name="Karaoz U."/>
            <person name="Brodie E.L."/>
            <person name="Williams K.H."/>
            <person name="Hubbard S.S."/>
            <person name="Banfield J.F."/>
        </authorList>
    </citation>
    <scope>NUCLEOTIDE SEQUENCE [LARGE SCALE GENOMIC DNA]</scope>
</reference>
<proteinExistence type="predicted"/>
<organism evidence="1 2">
    <name type="scientific">Candidatus Gottesmanbacteria bacterium RBG_16_38_7b</name>
    <dbReference type="NCBI Taxonomy" id="1798372"/>
    <lineage>
        <taxon>Bacteria</taxon>
        <taxon>Candidatus Gottesmaniibacteriota</taxon>
    </lineage>
</organism>
<protein>
    <submittedName>
        <fullName evidence="1">Uncharacterized protein</fullName>
    </submittedName>
</protein>
<evidence type="ECO:0000313" key="2">
    <source>
        <dbReference type="Proteomes" id="UP000177396"/>
    </source>
</evidence>
<name>A0A1F5YHH2_9BACT</name>
<accession>A0A1F5YHH2</accession>
<evidence type="ECO:0000313" key="1">
    <source>
        <dbReference type="EMBL" id="OGF99635.1"/>
    </source>
</evidence>
<sequence length="110" mass="12858">MKKVGDILSKFNPLEDKYISREFQSYGYHLAEVLNDMKHKSLYIKLSKNIPRPLLEKALEFTADAKVKRKGALFMWKLKELGAWKKEKKEKPAFVKTSAGKERKVKDIPF</sequence>
<comment type="caution">
    <text evidence="1">The sequence shown here is derived from an EMBL/GenBank/DDBJ whole genome shotgun (WGS) entry which is preliminary data.</text>
</comment>